<comment type="caution">
    <text evidence="9">The sequence shown here is derived from an EMBL/GenBank/DDBJ whole genome shotgun (WGS) entry which is preliminary data.</text>
</comment>
<evidence type="ECO:0000259" key="7">
    <source>
        <dbReference type="PROSITE" id="PS50905"/>
    </source>
</evidence>
<dbReference type="GO" id="GO:0006826">
    <property type="term" value="P:iron ion transport"/>
    <property type="evidence" value="ECO:0007669"/>
    <property type="project" value="InterPro"/>
</dbReference>
<keyword evidence="6" id="KW-0732">Signal</keyword>
<dbReference type="GO" id="GO:0006879">
    <property type="term" value="P:intracellular iron ion homeostasis"/>
    <property type="evidence" value="ECO:0007669"/>
    <property type="project" value="UniProtKB-KW"/>
</dbReference>
<comment type="similarity">
    <text evidence="1 5">Belongs to the ferritin family.</text>
</comment>
<feature type="chain" id="PRO_5042897522" description="Ferritin" evidence="6">
    <location>
        <begin position="17"/>
        <end position="219"/>
    </location>
</feature>
<dbReference type="SUPFAM" id="SSF47240">
    <property type="entry name" value="Ferritin-like"/>
    <property type="match status" value="1"/>
</dbReference>
<evidence type="ECO:0000256" key="4">
    <source>
        <dbReference type="ARBA" id="ARBA00023004"/>
    </source>
</evidence>
<gene>
    <name evidence="9" type="ORF">RUM43_001206</name>
    <name evidence="8" type="ORF">RUM44_004223</name>
</gene>
<dbReference type="GO" id="GO:0005737">
    <property type="term" value="C:cytoplasm"/>
    <property type="evidence" value="ECO:0007669"/>
    <property type="project" value="TreeGrafter"/>
</dbReference>
<dbReference type="PANTHER" id="PTHR11431">
    <property type="entry name" value="FERRITIN"/>
    <property type="match status" value="1"/>
</dbReference>
<accession>A0AAN8SIE2</accession>
<dbReference type="EMBL" id="JAWJWE010000001">
    <property type="protein sequence ID" value="KAK6644930.1"/>
    <property type="molecule type" value="Genomic_DNA"/>
</dbReference>
<evidence type="ECO:0000256" key="2">
    <source>
        <dbReference type="ARBA" id="ARBA00022434"/>
    </source>
</evidence>
<keyword evidence="3 5" id="KW-0479">Metal-binding</keyword>
<keyword evidence="2 5" id="KW-0409">Iron storage</keyword>
<evidence type="ECO:0000256" key="3">
    <source>
        <dbReference type="ARBA" id="ARBA00022723"/>
    </source>
</evidence>
<dbReference type="InterPro" id="IPR008331">
    <property type="entry name" value="Ferritin_DPS_dom"/>
</dbReference>
<dbReference type="InterPro" id="IPR001519">
    <property type="entry name" value="Ferritin"/>
</dbReference>
<evidence type="ECO:0000313" key="9">
    <source>
        <dbReference type="EMBL" id="KAK6644930.1"/>
    </source>
</evidence>
<dbReference type="InterPro" id="IPR009040">
    <property type="entry name" value="Ferritin-like_diiron"/>
</dbReference>
<dbReference type="PROSITE" id="PS50905">
    <property type="entry name" value="FERRITIN_LIKE"/>
    <property type="match status" value="1"/>
</dbReference>
<dbReference type="InterPro" id="IPR012347">
    <property type="entry name" value="Ferritin-like"/>
</dbReference>
<comment type="function">
    <text evidence="5">Stores iron in a soluble, non-toxic, readily available form. Important for iron homeostasis. Iron is taken up in the ferrous form and deposited as ferric hydroxides after oxidation.</text>
</comment>
<dbReference type="EMBL" id="JAWJWF010000004">
    <property type="protein sequence ID" value="KAK6633616.1"/>
    <property type="molecule type" value="Genomic_DNA"/>
</dbReference>
<dbReference type="GO" id="GO:0008198">
    <property type="term" value="F:ferrous iron binding"/>
    <property type="evidence" value="ECO:0007669"/>
    <property type="project" value="TreeGrafter"/>
</dbReference>
<name>A0AAN8SIE2_POLSC</name>
<sequence length="219" mass="24981">MKLLLVFVAVLGTVFAEDDYCYNDVVAACKPAGGEDLTHCNARYGGIGSVEYDLQSYANKHITHSFQYLLLSSHFGNYEKQRMGFSKMFKKLSDTAWKDGIELIKYLTKRGGIMDFKSKRQEDTLVETQKDTYELYELESLAKALDIQKSLANEANRIHSLAVEDGEIQSYLESAFAHELSESVRRLSGHTNDLKNLLASSKQNSLHMYLFDEYLKKIY</sequence>
<dbReference type="Pfam" id="PF00210">
    <property type="entry name" value="Ferritin"/>
    <property type="match status" value="1"/>
</dbReference>
<organism evidence="9 11">
    <name type="scientific">Polyplax serrata</name>
    <name type="common">Common mouse louse</name>
    <dbReference type="NCBI Taxonomy" id="468196"/>
    <lineage>
        <taxon>Eukaryota</taxon>
        <taxon>Metazoa</taxon>
        <taxon>Ecdysozoa</taxon>
        <taxon>Arthropoda</taxon>
        <taxon>Hexapoda</taxon>
        <taxon>Insecta</taxon>
        <taxon>Pterygota</taxon>
        <taxon>Neoptera</taxon>
        <taxon>Paraneoptera</taxon>
        <taxon>Psocodea</taxon>
        <taxon>Troctomorpha</taxon>
        <taxon>Phthiraptera</taxon>
        <taxon>Anoplura</taxon>
        <taxon>Polyplacidae</taxon>
        <taxon>Polyplax</taxon>
    </lineage>
</organism>
<dbReference type="PANTHER" id="PTHR11431:SF51">
    <property type="entry name" value="FERRITIN"/>
    <property type="match status" value="1"/>
</dbReference>
<evidence type="ECO:0000256" key="6">
    <source>
        <dbReference type="SAM" id="SignalP"/>
    </source>
</evidence>
<evidence type="ECO:0000256" key="1">
    <source>
        <dbReference type="ARBA" id="ARBA00007513"/>
    </source>
</evidence>
<evidence type="ECO:0000313" key="8">
    <source>
        <dbReference type="EMBL" id="KAK6633616.1"/>
    </source>
</evidence>
<reference evidence="9 11" key="1">
    <citation type="submission" date="2023-10" db="EMBL/GenBank/DDBJ databases">
        <title>Genomes of two closely related lineages of the louse Polyplax serrata with different host specificities.</title>
        <authorList>
            <person name="Martinu J."/>
            <person name="Tarabai H."/>
            <person name="Stefka J."/>
            <person name="Hypsa V."/>
        </authorList>
    </citation>
    <scope>NUCLEOTIDE SEQUENCE [LARGE SCALE GENOMIC DNA]</scope>
    <source>
        <strain evidence="8">98ZLc_SE</strain>
        <strain evidence="9">HR10_N</strain>
    </source>
</reference>
<dbReference type="InterPro" id="IPR009078">
    <property type="entry name" value="Ferritin-like_SF"/>
</dbReference>
<dbReference type="AlphaFoldDB" id="A0AAN8SIE2"/>
<proteinExistence type="inferred from homology"/>
<evidence type="ECO:0000256" key="5">
    <source>
        <dbReference type="RuleBase" id="RU361145"/>
    </source>
</evidence>
<dbReference type="Proteomes" id="UP001359485">
    <property type="component" value="Unassembled WGS sequence"/>
</dbReference>
<dbReference type="GO" id="GO:0008199">
    <property type="term" value="F:ferric iron binding"/>
    <property type="evidence" value="ECO:0007669"/>
    <property type="project" value="InterPro"/>
</dbReference>
<dbReference type="Proteomes" id="UP001372834">
    <property type="component" value="Unassembled WGS sequence"/>
</dbReference>
<feature type="domain" description="Ferritin-like diiron" evidence="7">
    <location>
        <begin position="44"/>
        <end position="198"/>
    </location>
</feature>
<evidence type="ECO:0000313" key="10">
    <source>
        <dbReference type="Proteomes" id="UP001359485"/>
    </source>
</evidence>
<keyword evidence="10" id="KW-1185">Reference proteome</keyword>
<dbReference type="CDD" id="cd01056">
    <property type="entry name" value="Euk_Ferritin"/>
    <property type="match status" value="1"/>
</dbReference>
<feature type="signal peptide" evidence="6">
    <location>
        <begin position="1"/>
        <end position="16"/>
    </location>
</feature>
<dbReference type="Gene3D" id="1.20.1260.10">
    <property type="match status" value="1"/>
</dbReference>
<evidence type="ECO:0000313" key="11">
    <source>
        <dbReference type="Proteomes" id="UP001372834"/>
    </source>
</evidence>
<protein>
    <recommendedName>
        <fullName evidence="5">Ferritin</fullName>
    </recommendedName>
</protein>
<keyword evidence="4 5" id="KW-0408">Iron</keyword>